<feature type="region of interest" description="Disordered" evidence="1">
    <location>
        <begin position="212"/>
        <end position="238"/>
    </location>
</feature>
<dbReference type="CDD" id="cd18186">
    <property type="entry name" value="BTB_POZ_ZBTB_KLHL-like"/>
    <property type="match status" value="1"/>
</dbReference>
<dbReference type="PANTHER" id="PTHR24413">
    <property type="entry name" value="SPECKLE-TYPE POZ PROTEIN"/>
    <property type="match status" value="1"/>
</dbReference>
<protein>
    <recommendedName>
        <fullName evidence="2">BTB domain-containing protein</fullName>
    </recommendedName>
</protein>
<feature type="compositionally biased region" description="Low complexity" evidence="1">
    <location>
        <begin position="214"/>
        <end position="238"/>
    </location>
</feature>
<dbReference type="PROSITE" id="PS50097">
    <property type="entry name" value="BTB"/>
    <property type="match status" value="1"/>
</dbReference>
<evidence type="ECO:0000259" key="2">
    <source>
        <dbReference type="PROSITE" id="PS50097"/>
    </source>
</evidence>
<feature type="compositionally biased region" description="Polar residues" evidence="1">
    <location>
        <begin position="399"/>
        <end position="420"/>
    </location>
</feature>
<feature type="domain" description="BTB" evidence="2">
    <location>
        <begin position="234"/>
        <end position="314"/>
    </location>
</feature>
<gene>
    <name evidence="3" type="ORF">FA13DRAFT_1664781</name>
</gene>
<evidence type="ECO:0000313" key="3">
    <source>
        <dbReference type="EMBL" id="TEB30070.1"/>
    </source>
</evidence>
<evidence type="ECO:0000313" key="4">
    <source>
        <dbReference type="Proteomes" id="UP000298030"/>
    </source>
</evidence>
<dbReference type="OrthoDB" id="288590at2759"/>
<dbReference type="Proteomes" id="UP000298030">
    <property type="component" value="Unassembled WGS sequence"/>
</dbReference>
<comment type="caution">
    <text evidence="3">The sequence shown here is derived from an EMBL/GenBank/DDBJ whole genome shotgun (WGS) entry which is preliminary data.</text>
</comment>
<dbReference type="InterPro" id="IPR011333">
    <property type="entry name" value="SKP1/BTB/POZ_sf"/>
</dbReference>
<evidence type="ECO:0000256" key="1">
    <source>
        <dbReference type="SAM" id="MobiDB-lite"/>
    </source>
</evidence>
<dbReference type="Pfam" id="PF00651">
    <property type="entry name" value="BTB"/>
    <property type="match status" value="1"/>
</dbReference>
<sequence>MNGQSTRQWTLSGLEWAVKDVSKLRDFVEGREGEGEASYTADDFELLKQSPTLGDSKYKLEIALTSPSEGDSRSFLSLFITSLVMDYAHGDFESSATMLAAIKCEDHAAGHRGARPEWVWEFWQHDWVFRQGSEVWECPLPILSDLLDNERIRDSNSFVICVQMHSPSGPTIPQQPSVCYVPKDLLAGLEASLDNPNTGDVRFICLERTHPDTSTDLTSSVSSLSRQSSSSASSQAPFSSHITGRKRVIYAHSDILIRRSEYFATMLTSSFSESSSSLPHGERKFHTIVVEEAEFETIYWLLKYCYANWLLFKQQDDPRTAVEGVGGGWSARWLNSRENEWDWKTFHKSGSTDDAGFDGRSAASADSLAPGSALSRSSSRVSVDNDLGSPRNPPAVSARPSTTKTAHTTSGAPASSSRPTTAPRRPTNANIAGTSTAASTSSSKPVPVSTPGYTSSSHYPNSPRVPRAISTPDPHQHPTPAPPPASALAMYQVAHRYSMGSLAALALEHIMSTLTPENCFAMLLASYTWDELYGLVEDYAIEKWDEVSATEEFEKCCKEVSAGEWGADGGATFMSVFKRLRSPAAVAA</sequence>
<dbReference type="CDD" id="cd14733">
    <property type="entry name" value="BACK"/>
    <property type="match status" value="1"/>
</dbReference>
<proteinExistence type="predicted"/>
<accession>A0A4Y7T7I4</accession>
<name>A0A4Y7T7I4_COPMI</name>
<feature type="compositionally biased region" description="Low complexity" evidence="1">
    <location>
        <begin position="434"/>
        <end position="451"/>
    </location>
</feature>
<feature type="region of interest" description="Disordered" evidence="1">
    <location>
        <begin position="357"/>
        <end position="485"/>
    </location>
</feature>
<dbReference type="AlphaFoldDB" id="A0A4Y7T7I4"/>
<dbReference type="STRING" id="71717.A0A4Y7T7I4"/>
<organism evidence="3 4">
    <name type="scientific">Coprinellus micaceus</name>
    <name type="common">Glistening ink-cap mushroom</name>
    <name type="synonym">Coprinus micaceus</name>
    <dbReference type="NCBI Taxonomy" id="71717"/>
    <lineage>
        <taxon>Eukaryota</taxon>
        <taxon>Fungi</taxon>
        <taxon>Dikarya</taxon>
        <taxon>Basidiomycota</taxon>
        <taxon>Agaricomycotina</taxon>
        <taxon>Agaricomycetes</taxon>
        <taxon>Agaricomycetidae</taxon>
        <taxon>Agaricales</taxon>
        <taxon>Agaricineae</taxon>
        <taxon>Psathyrellaceae</taxon>
        <taxon>Coprinellus</taxon>
    </lineage>
</organism>
<reference evidence="3 4" key="1">
    <citation type="journal article" date="2019" name="Nat. Ecol. Evol.">
        <title>Megaphylogeny resolves global patterns of mushroom evolution.</title>
        <authorList>
            <person name="Varga T."/>
            <person name="Krizsan K."/>
            <person name="Foldi C."/>
            <person name="Dima B."/>
            <person name="Sanchez-Garcia M."/>
            <person name="Sanchez-Ramirez S."/>
            <person name="Szollosi G.J."/>
            <person name="Szarkandi J.G."/>
            <person name="Papp V."/>
            <person name="Albert L."/>
            <person name="Andreopoulos W."/>
            <person name="Angelini C."/>
            <person name="Antonin V."/>
            <person name="Barry K.W."/>
            <person name="Bougher N.L."/>
            <person name="Buchanan P."/>
            <person name="Buyck B."/>
            <person name="Bense V."/>
            <person name="Catcheside P."/>
            <person name="Chovatia M."/>
            <person name="Cooper J."/>
            <person name="Damon W."/>
            <person name="Desjardin D."/>
            <person name="Finy P."/>
            <person name="Geml J."/>
            <person name="Haridas S."/>
            <person name="Hughes K."/>
            <person name="Justo A."/>
            <person name="Karasinski D."/>
            <person name="Kautmanova I."/>
            <person name="Kiss B."/>
            <person name="Kocsube S."/>
            <person name="Kotiranta H."/>
            <person name="LaButti K.M."/>
            <person name="Lechner B.E."/>
            <person name="Liimatainen K."/>
            <person name="Lipzen A."/>
            <person name="Lukacs Z."/>
            <person name="Mihaltcheva S."/>
            <person name="Morgado L.N."/>
            <person name="Niskanen T."/>
            <person name="Noordeloos M.E."/>
            <person name="Ohm R.A."/>
            <person name="Ortiz-Santana B."/>
            <person name="Ovrebo C."/>
            <person name="Racz N."/>
            <person name="Riley R."/>
            <person name="Savchenko A."/>
            <person name="Shiryaev A."/>
            <person name="Soop K."/>
            <person name="Spirin V."/>
            <person name="Szebenyi C."/>
            <person name="Tomsovsky M."/>
            <person name="Tulloss R.E."/>
            <person name="Uehling J."/>
            <person name="Grigoriev I.V."/>
            <person name="Vagvolgyi C."/>
            <person name="Papp T."/>
            <person name="Martin F.M."/>
            <person name="Miettinen O."/>
            <person name="Hibbett D.S."/>
            <person name="Nagy L.G."/>
        </authorList>
    </citation>
    <scope>NUCLEOTIDE SEQUENCE [LARGE SCALE GENOMIC DNA]</scope>
    <source>
        <strain evidence="3 4">FP101781</strain>
    </source>
</reference>
<keyword evidence="4" id="KW-1185">Reference proteome</keyword>
<dbReference type="Gene3D" id="3.30.710.10">
    <property type="entry name" value="Potassium Channel Kv1.1, Chain A"/>
    <property type="match status" value="1"/>
</dbReference>
<dbReference type="EMBL" id="QPFP01000024">
    <property type="protein sequence ID" value="TEB30070.1"/>
    <property type="molecule type" value="Genomic_DNA"/>
</dbReference>
<dbReference type="InterPro" id="IPR000210">
    <property type="entry name" value="BTB/POZ_dom"/>
</dbReference>
<dbReference type="SUPFAM" id="SSF54695">
    <property type="entry name" value="POZ domain"/>
    <property type="match status" value="1"/>
</dbReference>
<feature type="compositionally biased region" description="Low complexity" evidence="1">
    <location>
        <begin position="367"/>
        <end position="382"/>
    </location>
</feature>